<dbReference type="SMART" id="SM00356">
    <property type="entry name" value="ZnF_C3H1"/>
    <property type="match status" value="2"/>
</dbReference>
<dbReference type="EMBL" id="KQ420241">
    <property type="protein sequence ID" value="KOF80875.1"/>
    <property type="molecule type" value="Genomic_DNA"/>
</dbReference>
<dbReference type="AlphaFoldDB" id="A0A0L8GW82"/>
<keyword evidence="4 6" id="KW-0862">Zinc</keyword>
<feature type="zinc finger region" description="C3H1-type" evidence="6">
    <location>
        <begin position="91"/>
        <end position="117"/>
    </location>
</feature>
<dbReference type="GO" id="GO:0005737">
    <property type="term" value="C:cytoplasm"/>
    <property type="evidence" value="ECO:0007669"/>
    <property type="project" value="TreeGrafter"/>
</dbReference>
<dbReference type="PANTHER" id="PTHR12675">
    <property type="entry name" value="MUSCLEBLIND-LIKE PROTEIN"/>
    <property type="match status" value="1"/>
</dbReference>
<gene>
    <name evidence="9" type="ORF">OCBIM_22027273mg</name>
</gene>
<feature type="domain" description="C3H1-type" evidence="8">
    <location>
        <begin position="91"/>
        <end position="117"/>
    </location>
</feature>
<dbReference type="GO" id="GO:0043484">
    <property type="term" value="P:regulation of RNA splicing"/>
    <property type="evidence" value="ECO:0007669"/>
    <property type="project" value="TreeGrafter"/>
</dbReference>
<dbReference type="PANTHER" id="PTHR12675:SF12">
    <property type="entry name" value="PROTEIN MUSCLEBLIND"/>
    <property type="match status" value="1"/>
</dbReference>
<organism evidence="9">
    <name type="scientific">Octopus bimaculoides</name>
    <name type="common">California two-spotted octopus</name>
    <dbReference type="NCBI Taxonomy" id="37653"/>
    <lineage>
        <taxon>Eukaryota</taxon>
        <taxon>Metazoa</taxon>
        <taxon>Spiralia</taxon>
        <taxon>Lophotrochozoa</taxon>
        <taxon>Mollusca</taxon>
        <taxon>Cephalopoda</taxon>
        <taxon>Coleoidea</taxon>
        <taxon>Octopodiformes</taxon>
        <taxon>Octopoda</taxon>
        <taxon>Incirrata</taxon>
        <taxon>Octopodidae</taxon>
        <taxon>Octopus</taxon>
    </lineage>
</organism>
<evidence type="ECO:0000256" key="3">
    <source>
        <dbReference type="ARBA" id="ARBA00022771"/>
    </source>
</evidence>
<protein>
    <recommendedName>
        <fullName evidence="8">C3H1-type domain-containing protein</fullName>
    </recommendedName>
</protein>
<dbReference type="Pfam" id="PF22628">
    <property type="entry name" value="zf-CCCH_10"/>
    <property type="match status" value="1"/>
</dbReference>
<evidence type="ECO:0000313" key="9">
    <source>
        <dbReference type="EMBL" id="KOF80875.1"/>
    </source>
</evidence>
<keyword evidence="2" id="KW-0677">Repeat</keyword>
<keyword evidence="7" id="KW-0812">Transmembrane</keyword>
<dbReference type="PROSITE" id="PS50103">
    <property type="entry name" value="ZF_C3H1"/>
    <property type="match status" value="2"/>
</dbReference>
<evidence type="ECO:0000259" key="8">
    <source>
        <dbReference type="PROSITE" id="PS50103"/>
    </source>
</evidence>
<evidence type="ECO:0000256" key="7">
    <source>
        <dbReference type="SAM" id="Phobius"/>
    </source>
</evidence>
<reference evidence="9" key="1">
    <citation type="submission" date="2015-07" db="EMBL/GenBank/DDBJ databases">
        <title>MeaNS - Measles Nucleotide Surveillance Program.</title>
        <authorList>
            <person name="Tran T."/>
            <person name="Druce J."/>
        </authorList>
    </citation>
    <scope>NUCLEOTIDE SEQUENCE</scope>
    <source>
        <strain evidence="9">UCB-OBI-ISO-001</strain>
        <tissue evidence="9">Gonad</tissue>
    </source>
</reference>
<evidence type="ECO:0000256" key="2">
    <source>
        <dbReference type="ARBA" id="ARBA00022737"/>
    </source>
</evidence>
<keyword evidence="3 6" id="KW-0863">Zinc-finger</keyword>
<dbReference type="Gene3D" id="3.30.1370.210">
    <property type="match status" value="1"/>
</dbReference>
<dbReference type="InterPro" id="IPR054429">
    <property type="entry name" value="Znf-CCCH_Muscleblind-like"/>
</dbReference>
<feature type="transmembrane region" description="Helical" evidence="7">
    <location>
        <begin position="35"/>
        <end position="57"/>
    </location>
</feature>
<evidence type="ECO:0000256" key="4">
    <source>
        <dbReference type="ARBA" id="ARBA00022833"/>
    </source>
</evidence>
<sequence length="170" mass="18647">MLMELLVVMLIMMVKIIVAVSVSGGAVYSSSIYGGGNYVSVVVMTVVVVMAVVVTWMEKVCREFQRCTCTRQPNDCRYAHPPENVTVDPSDNMVTVCMDYMKGKCTRDTCKYFHPPHHLQAQIKAVQQRANAVAVPTRALVGWTLLAASAAKNSFIAFPSCCLLVHPSSN</sequence>
<keyword evidence="1 6" id="KW-0479">Metal-binding</keyword>
<comment type="similarity">
    <text evidence="5">Belongs to the muscleblind family.</text>
</comment>
<name>A0A0L8GW82_OCTBM</name>
<dbReference type="GO" id="GO:0008270">
    <property type="term" value="F:zinc ion binding"/>
    <property type="evidence" value="ECO:0007669"/>
    <property type="project" value="UniProtKB-KW"/>
</dbReference>
<feature type="domain" description="C3H1-type" evidence="8">
    <location>
        <begin position="55"/>
        <end position="83"/>
    </location>
</feature>
<keyword evidence="7" id="KW-0472">Membrane</keyword>
<proteinExistence type="inferred from homology"/>
<feature type="zinc finger region" description="C3H1-type" evidence="6">
    <location>
        <begin position="55"/>
        <end position="83"/>
    </location>
</feature>
<dbReference type="GO" id="GO:0005654">
    <property type="term" value="C:nucleoplasm"/>
    <property type="evidence" value="ECO:0007669"/>
    <property type="project" value="TreeGrafter"/>
</dbReference>
<dbReference type="OrthoDB" id="6285980at2759"/>
<keyword evidence="7" id="KW-1133">Transmembrane helix</keyword>
<accession>A0A0L8GW82</accession>
<dbReference type="InterPro" id="IPR000571">
    <property type="entry name" value="Znf_CCCH"/>
</dbReference>
<feature type="transmembrane region" description="Helical" evidence="7">
    <location>
        <begin position="6"/>
        <end position="28"/>
    </location>
</feature>
<evidence type="ECO:0000256" key="6">
    <source>
        <dbReference type="PROSITE-ProRule" id="PRU00723"/>
    </source>
</evidence>
<evidence type="ECO:0000256" key="1">
    <source>
        <dbReference type="ARBA" id="ARBA00022723"/>
    </source>
</evidence>
<dbReference type="GO" id="GO:0003723">
    <property type="term" value="F:RNA binding"/>
    <property type="evidence" value="ECO:0007669"/>
    <property type="project" value="TreeGrafter"/>
</dbReference>
<evidence type="ECO:0000256" key="5">
    <source>
        <dbReference type="ARBA" id="ARBA00038226"/>
    </source>
</evidence>